<proteinExistence type="predicted"/>
<name>T1IK27_STRMM</name>
<sequence length="63" mass="7271">MLCPRSCPLSVYVFSLNPIVQKTFHSDALCGGLCFNDCLIHGAREFFFPFFNYVKVLCNYRKV</sequence>
<reference evidence="1" key="2">
    <citation type="submission" date="2015-02" db="UniProtKB">
        <authorList>
            <consortium name="EnsemblMetazoa"/>
        </authorList>
    </citation>
    <scope>IDENTIFICATION</scope>
</reference>
<accession>T1IK27</accession>
<dbReference type="EnsemblMetazoa" id="SMAR001263-RA">
    <property type="protein sequence ID" value="SMAR001263-PA"/>
    <property type="gene ID" value="SMAR001263"/>
</dbReference>
<dbReference type="Proteomes" id="UP000014500">
    <property type="component" value="Unassembled WGS sequence"/>
</dbReference>
<dbReference type="HOGENOM" id="CLU_2888582_0_0_1"/>
<reference evidence="2" key="1">
    <citation type="submission" date="2011-05" db="EMBL/GenBank/DDBJ databases">
        <authorList>
            <person name="Richards S.R."/>
            <person name="Qu J."/>
            <person name="Jiang H."/>
            <person name="Jhangiani S.N."/>
            <person name="Agravi P."/>
            <person name="Goodspeed R."/>
            <person name="Gross S."/>
            <person name="Mandapat C."/>
            <person name="Jackson L."/>
            <person name="Mathew T."/>
            <person name="Pu L."/>
            <person name="Thornton R."/>
            <person name="Saada N."/>
            <person name="Wilczek-Boney K.B."/>
            <person name="Lee S."/>
            <person name="Kovar C."/>
            <person name="Wu Y."/>
            <person name="Scherer S.E."/>
            <person name="Worley K.C."/>
            <person name="Muzny D.M."/>
            <person name="Gibbs R."/>
        </authorList>
    </citation>
    <scope>NUCLEOTIDE SEQUENCE</scope>
    <source>
        <strain evidence="2">Brora</strain>
    </source>
</reference>
<keyword evidence="2" id="KW-1185">Reference proteome</keyword>
<organism evidence="1 2">
    <name type="scientific">Strigamia maritima</name>
    <name type="common">European centipede</name>
    <name type="synonym">Geophilus maritimus</name>
    <dbReference type="NCBI Taxonomy" id="126957"/>
    <lineage>
        <taxon>Eukaryota</taxon>
        <taxon>Metazoa</taxon>
        <taxon>Ecdysozoa</taxon>
        <taxon>Arthropoda</taxon>
        <taxon>Myriapoda</taxon>
        <taxon>Chilopoda</taxon>
        <taxon>Pleurostigmophora</taxon>
        <taxon>Geophilomorpha</taxon>
        <taxon>Linotaeniidae</taxon>
        <taxon>Strigamia</taxon>
    </lineage>
</organism>
<dbReference type="AlphaFoldDB" id="T1IK27"/>
<evidence type="ECO:0000313" key="2">
    <source>
        <dbReference type="Proteomes" id="UP000014500"/>
    </source>
</evidence>
<dbReference type="EMBL" id="JH430389">
    <property type="status" value="NOT_ANNOTATED_CDS"/>
    <property type="molecule type" value="Genomic_DNA"/>
</dbReference>
<evidence type="ECO:0000313" key="1">
    <source>
        <dbReference type="EnsemblMetazoa" id="SMAR001263-PA"/>
    </source>
</evidence>
<protein>
    <submittedName>
        <fullName evidence="1">Uncharacterized protein</fullName>
    </submittedName>
</protein>